<sequence length="187" mass="21331">MAIYIALPQLSFLLHLLPFIIYPSQCKERSPFEQVRQSMDGPGAENTENERREPMAEITRKTAFHLDAPTSRACLWLSDIEKLRRLAELEPDIYITCRMPLRATNWFSNCDVGLQTKISSLISSPSHNRKRKNIEINSAISGPATEFHSSTEVSTSDHLFDRLHAVEGYNTLQILGGDTQEERIRML</sequence>
<organism evidence="2 3">
    <name type="scientific">Aspergillus tubingensis (strain CBS 134.48)</name>
    <dbReference type="NCBI Taxonomy" id="767770"/>
    <lineage>
        <taxon>Eukaryota</taxon>
        <taxon>Fungi</taxon>
        <taxon>Dikarya</taxon>
        <taxon>Ascomycota</taxon>
        <taxon>Pezizomycotina</taxon>
        <taxon>Eurotiomycetes</taxon>
        <taxon>Eurotiomycetidae</taxon>
        <taxon>Eurotiales</taxon>
        <taxon>Aspergillaceae</taxon>
        <taxon>Aspergillus</taxon>
        <taxon>Aspergillus subgen. Circumdati</taxon>
    </lineage>
</organism>
<keyword evidence="3" id="KW-1185">Reference proteome</keyword>
<reference evidence="3" key="1">
    <citation type="journal article" date="2017" name="Genome Biol.">
        <title>Comparative genomics reveals high biological diversity and specific adaptations in the industrially and medically important fungal genus Aspergillus.</title>
        <authorList>
            <person name="de Vries R.P."/>
            <person name="Riley R."/>
            <person name="Wiebenga A."/>
            <person name="Aguilar-Osorio G."/>
            <person name="Amillis S."/>
            <person name="Uchima C.A."/>
            <person name="Anderluh G."/>
            <person name="Asadollahi M."/>
            <person name="Askin M."/>
            <person name="Barry K."/>
            <person name="Battaglia E."/>
            <person name="Bayram O."/>
            <person name="Benocci T."/>
            <person name="Braus-Stromeyer S.A."/>
            <person name="Caldana C."/>
            <person name="Canovas D."/>
            <person name="Cerqueira G.C."/>
            <person name="Chen F."/>
            <person name="Chen W."/>
            <person name="Choi C."/>
            <person name="Clum A."/>
            <person name="Dos Santos R.A."/>
            <person name="Damasio A.R."/>
            <person name="Diallinas G."/>
            <person name="Emri T."/>
            <person name="Fekete E."/>
            <person name="Flipphi M."/>
            <person name="Freyberg S."/>
            <person name="Gallo A."/>
            <person name="Gournas C."/>
            <person name="Habgood R."/>
            <person name="Hainaut M."/>
            <person name="Harispe M.L."/>
            <person name="Henrissat B."/>
            <person name="Hilden K.S."/>
            <person name="Hope R."/>
            <person name="Hossain A."/>
            <person name="Karabika E."/>
            <person name="Karaffa L."/>
            <person name="Karanyi Z."/>
            <person name="Krasevec N."/>
            <person name="Kuo A."/>
            <person name="Kusch H."/>
            <person name="LaButti K."/>
            <person name="Lagendijk E.L."/>
            <person name="Lapidus A."/>
            <person name="Levasseur A."/>
            <person name="Lindquist E."/>
            <person name="Lipzen A."/>
            <person name="Logrieco A.F."/>
            <person name="MacCabe A."/>
            <person name="Maekelae M.R."/>
            <person name="Malavazi I."/>
            <person name="Melin P."/>
            <person name="Meyer V."/>
            <person name="Mielnichuk N."/>
            <person name="Miskei M."/>
            <person name="Molnar A.P."/>
            <person name="Mule G."/>
            <person name="Ngan C.Y."/>
            <person name="Orejas M."/>
            <person name="Orosz E."/>
            <person name="Ouedraogo J.P."/>
            <person name="Overkamp K.M."/>
            <person name="Park H.-S."/>
            <person name="Perrone G."/>
            <person name="Piumi F."/>
            <person name="Punt P.J."/>
            <person name="Ram A.F."/>
            <person name="Ramon A."/>
            <person name="Rauscher S."/>
            <person name="Record E."/>
            <person name="Riano-Pachon D.M."/>
            <person name="Robert V."/>
            <person name="Roehrig J."/>
            <person name="Ruller R."/>
            <person name="Salamov A."/>
            <person name="Salih N.S."/>
            <person name="Samson R.A."/>
            <person name="Sandor E."/>
            <person name="Sanguinetti M."/>
            <person name="Schuetze T."/>
            <person name="Sepcic K."/>
            <person name="Shelest E."/>
            <person name="Sherlock G."/>
            <person name="Sophianopoulou V."/>
            <person name="Squina F.M."/>
            <person name="Sun H."/>
            <person name="Susca A."/>
            <person name="Todd R.B."/>
            <person name="Tsang A."/>
            <person name="Unkles S.E."/>
            <person name="van de Wiele N."/>
            <person name="van Rossen-Uffink D."/>
            <person name="Oliveira J.V."/>
            <person name="Vesth T.C."/>
            <person name="Visser J."/>
            <person name="Yu J.-H."/>
            <person name="Zhou M."/>
            <person name="Andersen M.R."/>
            <person name="Archer D.B."/>
            <person name="Baker S.E."/>
            <person name="Benoit I."/>
            <person name="Brakhage A.A."/>
            <person name="Braus G.H."/>
            <person name="Fischer R."/>
            <person name="Frisvad J.C."/>
            <person name="Goldman G.H."/>
            <person name="Houbraken J."/>
            <person name="Oakley B."/>
            <person name="Pocsi I."/>
            <person name="Scazzocchio C."/>
            <person name="Seiboth B."/>
            <person name="vanKuyk P.A."/>
            <person name="Wortman J."/>
            <person name="Dyer P.S."/>
            <person name="Grigoriev I.V."/>
        </authorList>
    </citation>
    <scope>NUCLEOTIDE SEQUENCE [LARGE SCALE GENOMIC DNA]</scope>
    <source>
        <strain evidence="3">CBS 134.48</strain>
    </source>
</reference>
<keyword evidence="1" id="KW-0732">Signal</keyword>
<evidence type="ECO:0000256" key="1">
    <source>
        <dbReference type="SAM" id="SignalP"/>
    </source>
</evidence>
<accession>A0A1L9N9I3</accession>
<feature type="chain" id="PRO_5012973580" evidence="1">
    <location>
        <begin position="27"/>
        <end position="187"/>
    </location>
</feature>
<dbReference type="AlphaFoldDB" id="A0A1L9N9I3"/>
<gene>
    <name evidence="2" type="ORF">ASPTUDRAFT_27078</name>
</gene>
<name>A0A1L9N9I3_ASPTC</name>
<dbReference type="Proteomes" id="UP000184304">
    <property type="component" value="Unassembled WGS sequence"/>
</dbReference>
<evidence type="ECO:0000313" key="3">
    <source>
        <dbReference type="Proteomes" id="UP000184304"/>
    </source>
</evidence>
<proteinExistence type="predicted"/>
<protein>
    <submittedName>
        <fullName evidence="2">Uncharacterized protein</fullName>
    </submittedName>
</protein>
<dbReference type="EMBL" id="KV878187">
    <property type="protein sequence ID" value="OJI85970.1"/>
    <property type="molecule type" value="Genomic_DNA"/>
</dbReference>
<evidence type="ECO:0000313" key="2">
    <source>
        <dbReference type="EMBL" id="OJI85970.1"/>
    </source>
</evidence>
<dbReference type="VEuPathDB" id="FungiDB:ASPTUDRAFT_27078"/>
<feature type="signal peptide" evidence="1">
    <location>
        <begin position="1"/>
        <end position="26"/>
    </location>
</feature>